<evidence type="ECO:0000259" key="1">
    <source>
        <dbReference type="PROSITE" id="PS51186"/>
    </source>
</evidence>
<dbReference type="InterPro" id="IPR016181">
    <property type="entry name" value="Acyl_CoA_acyltransferase"/>
</dbReference>
<dbReference type="AlphaFoldDB" id="A0A8J7WCL1"/>
<dbReference type="PROSITE" id="PS51186">
    <property type="entry name" value="GNAT"/>
    <property type="match status" value="1"/>
</dbReference>
<evidence type="ECO:0000313" key="3">
    <source>
        <dbReference type="Proteomes" id="UP000681356"/>
    </source>
</evidence>
<keyword evidence="3" id="KW-1185">Reference proteome</keyword>
<dbReference type="Proteomes" id="UP000681356">
    <property type="component" value="Unassembled WGS sequence"/>
</dbReference>
<proteinExistence type="predicted"/>
<evidence type="ECO:0000313" key="2">
    <source>
        <dbReference type="EMBL" id="MBS0125092.1"/>
    </source>
</evidence>
<dbReference type="CDD" id="cd04301">
    <property type="entry name" value="NAT_SF"/>
    <property type="match status" value="1"/>
</dbReference>
<dbReference type="Gene3D" id="3.40.630.30">
    <property type="match status" value="1"/>
</dbReference>
<dbReference type="GO" id="GO:0016747">
    <property type="term" value="F:acyltransferase activity, transferring groups other than amino-acyl groups"/>
    <property type="evidence" value="ECO:0007669"/>
    <property type="project" value="InterPro"/>
</dbReference>
<dbReference type="PANTHER" id="PTHR42791:SF1">
    <property type="entry name" value="N-ACETYLTRANSFERASE DOMAIN-CONTAINING PROTEIN"/>
    <property type="match status" value="1"/>
</dbReference>
<protein>
    <submittedName>
        <fullName evidence="2">GNAT family N-acetyltransferase</fullName>
    </submittedName>
</protein>
<dbReference type="PANTHER" id="PTHR42791">
    <property type="entry name" value="GNAT FAMILY ACETYLTRANSFERASE"/>
    <property type="match status" value="1"/>
</dbReference>
<comment type="caution">
    <text evidence="2">The sequence shown here is derived from an EMBL/GenBank/DDBJ whole genome shotgun (WGS) entry which is preliminary data.</text>
</comment>
<accession>A0A8J7WCL1</accession>
<dbReference type="EMBL" id="JAGTUU010000005">
    <property type="protein sequence ID" value="MBS0125092.1"/>
    <property type="molecule type" value="Genomic_DNA"/>
</dbReference>
<feature type="domain" description="N-acetyltransferase" evidence="1">
    <location>
        <begin position="107"/>
        <end position="190"/>
    </location>
</feature>
<dbReference type="RefSeq" id="WP_212537057.1">
    <property type="nucleotide sequence ID" value="NZ_JAGTUU010000005.1"/>
</dbReference>
<name>A0A8J7WCL1_9RHOB</name>
<gene>
    <name evidence="2" type="ORF">KB874_13440</name>
</gene>
<dbReference type="InterPro" id="IPR000182">
    <property type="entry name" value="GNAT_dom"/>
</dbReference>
<reference evidence="2" key="1">
    <citation type="submission" date="2021-04" db="EMBL/GenBank/DDBJ databases">
        <authorList>
            <person name="Yoon J."/>
        </authorList>
    </citation>
    <scope>NUCLEOTIDE SEQUENCE</scope>
    <source>
        <strain evidence="2">KMU-90</strain>
    </source>
</reference>
<dbReference type="SUPFAM" id="SSF55729">
    <property type="entry name" value="Acyl-CoA N-acyltransferases (Nat)"/>
    <property type="match status" value="1"/>
</dbReference>
<dbReference type="InterPro" id="IPR052523">
    <property type="entry name" value="Trichothecene_AcTrans"/>
</dbReference>
<sequence length="190" mass="21238">MDIHPARVDQFDQVVSLLTVAFVDDPVCRYLYPDLGQYLRHFPDYVRIYGTPGLHQGGTHLLDNAGATLWVPPDAHPDESALDDLLARSVADDAKPELFEVYAEFDRAHPKEPHWFLPLMGVDPVARGQGIGAALMAYGLDICDRDGTLAYLESTKPENIPFYERFGFTRDHVIDVGGHPPVTTMVRPPR</sequence>
<organism evidence="2 3">
    <name type="scientific">Thetidibacter halocola</name>
    <dbReference type="NCBI Taxonomy" id="2827239"/>
    <lineage>
        <taxon>Bacteria</taxon>
        <taxon>Pseudomonadati</taxon>
        <taxon>Pseudomonadota</taxon>
        <taxon>Alphaproteobacteria</taxon>
        <taxon>Rhodobacterales</taxon>
        <taxon>Roseobacteraceae</taxon>
        <taxon>Thetidibacter</taxon>
    </lineage>
</organism>
<dbReference type="Pfam" id="PF13508">
    <property type="entry name" value="Acetyltransf_7"/>
    <property type="match status" value="1"/>
</dbReference>